<protein>
    <submittedName>
        <fullName evidence="3">Demethylmenaquinone methyltransferase-like protein</fullName>
    </submittedName>
</protein>
<dbReference type="InterPro" id="IPR036704">
    <property type="entry name" value="RraA/RraA-like_sf"/>
</dbReference>
<feature type="chain" id="PRO_5014977369" evidence="2">
    <location>
        <begin position="23"/>
        <end position="319"/>
    </location>
</feature>
<reference evidence="4" key="1">
    <citation type="submission" date="2018-02" db="EMBL/GenBank/DDBJ databases">
        <authorList>
            <person name="Hausmann B."/>
        </authorList>
    </citation>
    <scope>NUCLEOTIDE SEQUENCE [LARGE SCALE GENOMIC DNA]</scope>
    <source>
        <strain evidence="4">Peat soil MAG SbA5</strain>
    </source>
</reference>
<sequence length="319" mass="35320">MKKLIGLAAAIGALLVALPSHAQVKMTHDQVLFYTSEWKGDRFPDGRPKLPDALLKRALDMTIEDVWEYLRDHGYRNQFESGWQALHIDKPFAGRALTAQYMPTRPDMQKAILAEGKAEGRVGGTNSWPINELQNGDVYVADGFGKIVEGTLIGSNLGNAVAAHTHTGFVFDAGIRDQEENREIPDFNGFYRGYDPSAWADMELTGINVPVRIGRAIVLPGDLVLAKPEGVLFIPAILAEDAISAAEFTALTDDFNFELNREDKNGAQFEGGWTPAKYDAFAKWIDVHPEKLKMPRSEFDALLARAKQPKLERRSPGTP</sequence>
<dbReference type="AlphaFoldDB" id="A0A2N9L743"/>
<dbReference type="Proteomes" id="UP000239735">
    <property type="component" value="Unassembled WGS sequence"/>
</dbReference>
<dbReference type="EMBL" id="OKRB01000076">
    <property type="protein sequence ID" value="SPE19106.1"/>
    <property type="molecule type" value="Genomic_DNA"/>
</dbReference>
<dbReference type="SUPFAM" id="SSF89562">
    <property type="entry name" value="RraA-like"/>
    <property type="match status" value="1"/>
</dbReference>
<organism evidence="3 4">
    <name type="scientific">Candidatus Sulfuritelmatomonas gaucii</name>
    <dbReference type="NCBI Taxonomy" id="2043161"/>
    <lineage>
        <taxon>Bacteria</taxon>
        <taxon>Pseudomonadati</taxon>
        <taxon>Acidobacteriota</taxon>
        <taxon>Terriglobia</taxon>
        <taxon>Terriglobales</taxon>
        <taxon>Acidobacteriaceae</taxon>
        <taxon>Candidatus Sulfuritelmatomonas</taxon>
    </lineage>
</organism>
<name>A0A2N9L743_9BACT</name>
<dbReference type="Gene3D" id="3.50.30.40">
    <property type="entry name" value="Ribonuclease E inhibitor RraA/RraA-like"/>
    <property type="match status" value="1"/>
</dbReference>
<proteinExistence type="predicted"/>
<feature type="binding site" evidence="1">
    <location>
        <begin position="154"/>
        <end position="157"/>
    </location>
    <ligand>
        <name>substrate</name>
    </ligand>
</feature>
<keyword evidence="1" id="KW-0479">Metal-binding</keyword>
<feature type="binding site" evidence="1">
    <location>
        <position position="177"/>
    </location>
    <ligand>
        <name>Mg(2+)</name>
        <dbReference type="ChEBI" id="CHEBI:18420"/>
    </ligand>
</feature>
<keyword evidence="1" id="KW-0460">Magnesium</keyword>
<dbReference type="GO" id="GO:0046872">
    <property type="term" value="F:metal ion binding"/>
    <property type="evidence" value="ECO:0007669"/>
    <property type="project" value="UniProtKB-KW"/>
</dbReference>
<evidence type="ECO:0000256" key="1">
    <source>
        <dbReference type="PIRSR" id="PIRSR605493-1"/>
    </source>
</evidence>
<keyword evidence="2" id="KW-0732">Signal</keyword>
<evidence type="ECO:0000313" key="4">
    <source>
        <dbReference type="Proteomes" id="UP000239735"/>
    </source>
</evidence>
<gene>
    <name evidence="3" type="ORF">SBA5_200018</name>
</gene>
<comment type="cofactor">
    <cofactor evidence="1">
        <name>Mg(2+)</name>
        <dbReference type="ChEBI" id="CHEBI:18420"/>
    </cofactor>
</comment>
<evidence type="ECO:0000313" key="3">
    <source>
        <dbReference type="EMBL" id="SPE19106.1"/>
    </source>
</evidence>
<dbReference type="GO" id="GO:0032259">
    <property type="term" value="P:methylation"/>
    <property type="evidence" value="ECO:0007669"/>
    <property type="project" value="UniProtKB-KW"/>
</dbReference>
<evidence type="ECO:0000256" key="2">
    <source>
        <dbReference type="SAM" id="SignalP"/>
    </source>
</evidence>
<dbReference type="Pfam" id="PF03737">
    <property type="entry name" value="RraA-like"/>
    <property type="match status" value="1"/>
</dbReference>
<accession>A0A2N9L743</accession>
<keyword evidence="3" id="KW-0489">Methyltransferase</keyword>
<feature type="binding site" evidence="1">
    <location>
        <position position="176"/>
    </location>
    <ligand>
        <name>substrate</name>
    </ligand>
</feature>
<feature type="signal peptide" evidence="2">
    <location>
        <begin position="1"/>
        <end position="22"/>
    </location>
</feature>
<keyword evidence="3" id="KW-0808">Transferase</keyword>
<dbReference type="InterPro" id="IPR005493">
    <property type="entry name" value="RraA/RraA-like"/>
</dbReference>
<dbReference type="GO" id="GO:0008168">
    <property type="term" value="F:methyltransferase activity"/>
    <property type="evidence" value="ECO:0007669"/>
    <property type="project" value="UniProtKB-KW"/>
</dbReference>